<proteinExistence type="predicted"/>
<keyword evidence="2" id="KW-1185">Reference proteome</keyword>
<name>A0A445C5B1_ARAHY</name>
<protein>
    <submittedName>
        <fullName evidence="1">Uncharacterized protein</fullName>
    </submittedName>
</protein>
<gene>
    <name evidence="1" type="ORF">Ahy_A07g031901</name>
</gene>
<dbReference type="AlphaFoldDB" id="A0A445C5B1"/>
<reference evidence="1 2" key="1">
    <citation type="submission" date="2019-01" db="EMBL/GenBank/DDBJ databases">
        <title>Sequencing of cultivated peanut Arachis hypogaea provides insights into genome evolution and oil improvement.</title>
        <authorList>
            <person name="Chen X."/>
        </authorList>
    </citation>
    <scope>NUCLEOTIDE SEQUENCE [LARGE SCALE GENOMIC DNA]</scope>
    <source>
        <strain evidence="2">cv. Fuhuasheng</strain>
        <tissue evidence="1">Leaves</tissue>
    </source>
</reference>
<evidence type="ECO:0000313" key="2">
    <source>
        <dbReference type="Proteomes" id="UP000289738"/>
    </source>
</evidence>
<organism evidence="1 2">
    <name type="scientific">Arachis hypogaea</name>
    <name type="common">Peanut</name>
    <dbReference type="NCBI Taxonomy" id="3818"/>
    <lineage>
        <taxon>Eukaryota</taxon>
        <taxon>Viridiplantae</taxon>
        <taxon>Streptophyta</taxon>
        <taxon>Embryophyta</taxon>
        <taxon>Tracheophyta</taxon>
        <taxon>Spermatophyta</taxon>
        <taxon>Magnoliopsida</taxon>
        <taxon>eudicotyledons</taxon>
        <taxon>Gunneridae</taxon>
        <taxon>Pentapetalae</taxon>
        <taxon>rosids</taxon>
        <taxon>fabids</taxon>
        <taxon>Fabales</taxon>
        <taxon>Fabaceae</taxon>
        <taxon>Papilionoideae</taxon>
        <taxon>50 kb inversion clade</taxon>
        <taxon>dalbergioids sensu lato</taxon>
        <taxon>Dalbergieae</taxon>
        <taxon>Pterocarpus clade</taxon>
        <taxon>Arachis</taxon>
    </lineage>
</organism>
<evidence type="ECO:0000313" key="1">
    <source>
        <dbReference type="EMBL" id="RYR46147.1"/>
    </source>
</evidence>
<comment type="caution">
    <text evidence="1">The sequence shown here is derived from an EMBL/GenBank/DDBJ whole genome shotgun (WGS) entry which is preliminary data.</text>
</comment>
<dbReference type="Proteomes" id="UP000289738">
    <property type="component" value="Chromosome A07"/>
</dbReference>
<accession>A0A445C5B1</accession>
<dbReference type="EMBL" id="SDMP01000007">
    <property type="protein sequence ID" value="RYR46147.1"/>
    <property type="molecule type" value="Genomic_DNA"/>
</dbReference>
<sequence>MQIKLMKQNVDGTAGRNKAQTELLLKNRDNQNCELPETPYFVAKQAENSLKKDCPSCFFIQRDDILNHNDCVKLHPLPGEELSSGVPEHML</sequence>